<evidence type="ECO:0000313" key="3">
    <source>
        <dbReference type="EMBL" id="GFY94736.1"/>
    </source>
</evidence>
<keyword evidence="4" id="KW-1185">Reference proteome</keyword>
<protein>
    <recommendedName>
        <fullName evidence="2">Disease resistance R13L4/SHOC-2-like LRR domain-containing protein</fullName>
    </recommendedName>
</protein>
<dbReference type="InterPro" id="IPR032675">
    <property type="entry name" value="LRR_dom_sf"/>
</dbReference>
<proteinExistence type="predicted"/>
<dbReference type="AlphaFoldDB" id="A0A7J0F8L1"/>
<accession>A0A7J0F8L1</accession>
<dbReference type="InterPro" id="IPR055414">
    <property type="entry name" value="LRR_R13L4/SHOC2-like"/>
</dbReference>
<evidence type="ECO:0000256" key="1">
    <source>
        <dbReference type="ARBA" id="ARBA00022737"/>
    </source>
</evidence>
<dbReference type="PANTHER" id="PTHR15140">
    <property type="entry name" value="TUBULIN-SPECIFIC CHAPERONE E"/>
    <property type="match status" value="1"/>
</dbReference>
<dbReference type="Proteomes" id="UP000585474">
    <property type="component" value="Unassembled WGS sequence"/>
</dbReference>
<organism evidence="3 4">
    <name type="scientific">Actinidia rufa</name>
    <dbReference type="NCBI Taxonomy" id="165716"/>
    <lineage>
        <taxon>Eukaryota</taxon>
        <taxon>Viridiplantae</taxon>
        <taxon>Streptophyta</taxon>
        <taxon>Embryophyta</taxon>
        <taxon>Tracheophyta</taxon>
        <taxon>Spermatophyta</taxon>
        <taxon>Magnoliopsida</taxon>
        <taxon>eudicotyledons</taxon>
        <taxon>Gunneridae</taxon>
        <taxon>Pentapetalae</taxon>
        <taxon>asterids</taxon>
        <taxon>Ericales</taxon>
        <taxon>Actinidiaceae</taxon>
        <taxon>Actinidia</taxon>
    </lineage>
</organism>
<evidence type="ECO:0000313" key="4">
    <source>
        <dbReference type="Proteomes" id="UP000585474"/>
    </source>
</evidence>
<dbReference type="PANTHER" id="PTHR15140:SF41">
    <property type="entry name" value="DISEASE RESISTANCE PROTEIN RF45 ISOFORM X1-RELATED"/>
    <property type="match status" value="1"/>
</dbReference>
<dbReference type="Gene3D" id="3.80.10.10">
    <property type="entry name" value="Ribonuclease Inhibitor"/>
    <property type="match status" value="1"/>
</dbReference>
<evidence type="ECO:0000259" key="2">
    <source>
        <dbReference type="Pfam" id="PF23598"/>
    </source>
</evidence>
<comment type="caution">
    <text evidence="3">The sequence shown here is derived from an EMBL/GenBank/DDBJ whole genome shotgun (WGS) entry which is preliminary data.</text>
</comment>
<dbReference type="EMBL" id="BJWL01000010">
    <property type="protein sequence ID" value="GFY94736.1"/>
    <property type="molecule type" value="Genomic_DNA"/>
</dbReference>
<gene>
    <name evidence="3" type="ORF">Acr_10g0001210</name>
</gene>
<dbReference type="SUPFAM" id="SSF52058">
    <property type="entry name" value="L domain-like"/>
    <property type="match status" value="1"/>
</dbReference>
<keyword evidence="1" id="KW-0677">Repeat</keyword>
<name>A0A7J0F8L1_9ERIC</name>
<dbReference type="Pfam" id="PF23598">
    <property type="entry name" value="LRR_14"/>
    <property type="match status" value="1"/>
</dbReference>
<dbReference type="OrthoDB" id="1917524at2759"/>
<sequence length="210" mass="24715">MSGNNKNPISLPDEICKAKQLRHLFGFFKWPFRVDNLTNLRTLNRVVVEGQMEFNPMDLINLRDLFVVIMKQSNNNRFTLDSIGRLRSLHSFVMHFWETESPLFPPLQPLSHCQHLLELTLWNHNRYGVWKLPTELPEFLLNIKYLCLIAFNMPEDPMPILEKLPNLTFLELWLGDGLDKLACIVEGFPQLQFLRINGIDVKVEYFFSRV</sequence>
<feature type="domain" description="Disease resistance R13L4/SHOC-2-like LRR" evidence="2">
    <location>
        <begin position="10"/>
        <end position="203"/>
    </location>
</feature>
<reference evidence="3 4" key="1">
    <citation type="submission" date="2019-07" db="EMBL/GenBank/DDBJ databases">
        <title>De Novo Assembly of kiwifruit Actinidia rufa.</title>
        <authorList>
            <person name="Sugita-Konishi S."/>
            <person name="Sato K."/>
            <person name="Mori E."/>
            <person name="Abe Y."/>
            <person name="Kisaki G."/>
            <person name="Hamano K."/>
            <person name="Suezawa K."/>
            <person name="Otani M."/>
            <person name="Fukuda T."/>
            <person name="Manabe T."/>
            <person name="Gomi K."/>
            <person name="Tabuchi M."/>
            <person name="Akimitsu K."/>
            <person name="Kataoka I."/>
        </authorList>
    </citation>
    <scope>NUCLEOTIDE SEQUENCE [LARGE SCALE GENOMIC DNA]</scope>
    <source>
        <strain evidence="4">cv. Fuchu</strain>
    </source>
</reference>